<dbReference type="GeneID" id="5032771"/>
<accession>A0D8E6</accession>
<protein>
    <submittedName>
        <fullName evidence="1">Uncharacterized protein</fullName>
    </submittedName>
</protein>
<dbReference type="InParanoid" id="A0D8E6"/>
<evidence type="ECO:0000313" key="2">
    <source>
        <dbReference type="Proteomes" id="UP000000600"/>
    </source>
</evidence>
<reference evidence="1 2" key="1">
    <citation type="journal article" date="2006" name="Nature">
        <title>Global trends of whole-genome duplications revealed by the ciliate Paramecium tetraurelia.</title>
        <authorList>
            <consortium name="Genoscope"/>
            <person name="Aury J.-M."/>
            <person name="Jaillon O."/>
            <person name="Duret L."/>
            <person name="Noel B."/>
            <person name="Jubin C."/>
            <person name="Porcel B.M."/>
            <person name="Segurens B."/>
            <person name="Daubin V."/>
            <person name="Anthouard V."/>
            <person name="Aiach N."/>
            <person name="Arnaiz O."/>
            <person name="Billaut A."/>
            <person name="Beisson J."/>
            <person name="Blanc I."/>
            <person name="Bouhouche K."/>
            <person name="Camara F."/>
            <person name="Duharcourt S."/>
            <person name="Guigo R."/>
            <person name="Gogendeau D."/>
            <person name="Katinka M."/>
            <person name="Keller A.-M."/>
            <person name="Kissmehl R."/>
            <person name="Klotz C."/>
            <person name="Koll F."/>
            <person name="Le Moue A."/>
            <person name="Lepere C."/>
            <person name="Malinsky S."/>
            <person name="Nowacki M."/>
            <person name="Nowak J.K."/>
            <person name="Plattner H."/>
            <person name="Poulain J."/>
            <person name="Ruiz F."/>
            <person name="Serrano V."/>
            <person name="Zagulski M."/>
            <person name="Dessen P."/>
            <person name="Betermier M."/>
            <person name="Weissenbach J."/>
            <person name="Scarpelli C."/>
            <person name="Schachter V."/>
            <person name="Sperling L."/>
            <person name="Meyer E."/>
            <person name="Cohen J."/>
            <person name="Wincker P."/>
        </authorList>
    </citation>
    <scope>NUCLEOTIDE SEQUENCE [LARGE SCALE GENOMIC DNA]</scope>
    <source>
        <strain evidence="1 2">Stock d4-2</strain>
    </source>
</reference>
<sequence>MILKQHQKLISSIQTQFQRVFEKIGAAAYIKNEQNQEIDIEQNTIFIKRIRDQLLQLIEKYQNQKLKKEQLLDFNIISNQIKEEISKKIRWIGKKKPKPFFQLDLLNLEKYEINYLKQVLDEQQLQQINSEEKSKKYQPINKEIKQTNDEFLKLKLTDFFDCEVLLDHLEMLITQSKNIKNIISQNCGNKTSQNSQIMLDLFPNTQVYIFKKSIYNVQKQTLEFYSNCKTLEQIIFNEEFLEKRKNQTNFEQIPTLLYILNFDSLNYQDQGVVHQGEKVNIVQNMIGKLKNDMKVNYEERLIYFQIHPIKLENKLYSIQLRYNQPFKNSQQKSFVKIY</sequence>
<keyword evidence="2" id="KW-1185">Reference proteome</keyword>
<dbReference type="KEGG" id="ptm:GSPATT00014259001"/>
<dbReference type="Proteomes" id="UP000000600">
    <property type="component" value="Unassembled WGS sequence"/>
</dbReference>
<organism evidence="1 2">
    <name type="scientific">Paramecium tetraurelia</name>
    <dbReference type="NCBI Taxonomy" id="5888"/>
    <lineage>
        <taxon>Eukaryota</taxon>
        <taxon>Sar</taxon>
        <taxon>Alveolata</taxon>
        <taxon>Ciliophora</taxon>
        <taxon>Intramacronucleata</taxon>
        <taxon>Oligohymenophorea</taxon>
        <taxon>Peniculida</taxon>
        <taxon>Parameciidae</taxon>
        <taxon>Paramecium</taxon>
    </lineage>
</organism>
<proteinExistence type="predicted"/>
<dbReference type="RefSeq" id="XP_001446710.1">
    <property type="nucleotide sequence ID" value="XM_001446673.1"/>
</dbReference>
<evidence type="ECO:0000313" key="1">
    <source>
        <dbReference type="EMBL" id="CAK79313.1"/>
    </source>
</evidence>
<dbReference type="EMBL" id="CT868330">
    <property type="protein sequence ID" value="CAK79313.1"/>
    <property type="molecule type" value="Genomic_DNA"/>
</dbReference>
<gene>
    <name evidence="1" type="ORF">GSPATT00014259001</name>
</gene>
<name>A0D8E6_PARTE</name>
<dbReference type="AlphaFoldDB" id="A0D8E6"/>
<dbReference type="HOGENOM" id="CLU_822472_0_0_1"/>